<reference evidence="1" key="1">
    <citation type="submission" date="2022-09" db="EMBL/GenBank/DDBJ databases">
        <title>Fusarium specimens isolated from Avocado Roots.</title>
        <authorList>
            <person name="Stajich J."/>
            <person name="Roper C."/>
            <person name="Heimlech-Rivalta G."/>
        </authorList>
    </citation>
    <scope>NUCLEOTIDE SEQUENCE</scope>
    <source>
        <strain evidence="1">CF00136</strain>
    </source>
</reference>
<evidence type="ECO:0000313" key="1">
    <source>
        <dbReference type="EMBL" id="KAJ4253414.1"/>
    </source>
</evidence>
<comment type="caution">
    <text evidence="1">The sequence shown here is derived from an EMBL/GenBank/DDBJ whole genome shotgun (WGS) entry which is preliminary data.</text>
</comment>
<gene>
    <name evidence="1" type="ORF">NW762_010572</name>
</gene>
<keyword evidence="2" id="KW-1185">Reference proteome</keyword>
<dbReference type="EMBL" id="JAOQAZ010000024">
    <property type="protein sequence ID" value="KAJ4253414.1"/>
    <property type="molecule type" value="Genomic_DNA"/>
</dbReference>
<evidence type="ECO:0000313" key="2">
    <source>
        <dbReference type="Proteomes" id="UP001152049"/>
    </source>
</evidence>
<organism evidence="1 2">
    <name type="scientific">Fusarium torreyae</name>
    <dbReference type="NCBI Taxonomy" id="1237075"/>
    <lineage>
        <taxon>Eukaryota</taxon>
        <taxon>Fungi</taxon>
        <taxon>Dikarya</taxon>
        <taxon>Ascomycota</taxon>
        <taxon>Pezizomycotina</taxon>
        <taxon>Sordariomycetes</taxon>
        <taxon>Hypocreomycetidae</taxon>
        <taxon>Hypocreales</taxon>
        <taxon>Nectriaceae</taxon>
        <taxon>Fusarium</taxon>
    </lineage>
</organism>
<sequence>MAVRKPDILELLVKKASVEQLVQQVVTKYADNTLLGLSMALSSKICKTPESGDGSSCPCVASVNIILAANYPIIPYRDFWQSWWVNTFARASMHCKTLVADQLRMRRRRLRQLAEEKLLHSEFAPFSSLAVELDFQAIDLNRLLSRKGLIEFGSLSTTLPDGISGISTGEQRFRPIYLDISNSEDASIFWDFGFRDMEEAWEYQWPFKYNPQIDHAGCSTLLSRVEGRYVIWLHDHCPSIWRWISEDHSPKGLAFILADVIGFSTYFNYKVHTEDESIAVDLLTTEITDDCACQCSPGGCTPFDTRMKWLAFRSRIFGPGIKHGCQSYVEDYGKKLTLNQHLIMVRQATFEALDMRHTCFNAPDWYQLEKPEDIEFEIETQDVDKARCLDDLVMGFREFVLNDDKVAGYEAGYEAGKDGQHPQNDGTVIHRRAIEYWGEVWLSRVHEIEEILAVTWNPDYQVFGDLGVSLQLESDDDDDEDAQTFTSEEERDYLFDKFMEDLEMIK</sequence>
<accession>A0A9W8RU88</accession>
<dbReference type="Proteomes" id="UP001152049">
    <property type="component" value="Unassembled WGS sequence"/>
</dbReference>
<dbReference type="OrthoDB" id="1577640at2759"/>
<name>A0A9W8RU88_9HYPO</name>
<proteinExistence type="predicted"/>
<dbReference type="AlphaFoldDB" id="A0A9W8RU88"/>
<protein>
    <submittedName>
        <fullName evidence="1">Uncharacterized protein</fullName>
    </submittedName>
</protein>